<dbReference type="EMBL" id="QEQD01000002">
    <property type="protein sequence ID" value="RDF05326.1"/>
    <property type="molecule type" value="Genomic_DNA"/>
</dbReference>
<accession>A0A369ZJT5</accession>
<comment type="caution">
    <text evidence="3">The sequence shown here is derived from an EMBL/GenBank/DDBJ whole genome shotgun (WGS) entry which is preliminary data.</text>
</comment>
<evidence type="ECO:0000256" key="1">
    <source>
        <dbReference type="SAM" id="MobiDB-lite"/>
    </source>
</evidence>
<organism evidence="3 4">
    <name type="scientific">Haemophilus parahaemolyticus</name>
    <dbReference type="NCBI Taxonomy" id="735"/>
    <lineage>
        <taxon>Bacteria</taxon>
        <taxon>Pseudomonadati</taxon>
        <taxon>Pseudomonadota</taxon>
        <taxon>Gammaproteobacteria</taxon>
        <taxon>Pasteurellales</taxon>
        <taxon>Pasteurellaceae</taxon>
        <taxon>Haemophilus</taxon>
    </lineage>
</organism>
<dbReference type="RefSeq" id="WP_111312543.1">
    <property type="nucleotide sequence ID" value="NZ_QEQD01000002.1"/>
</dbReference>
<evidence type="ECO:0000313" key="4">
    <source>
        <dbReference type="Proteomes" id="UP000253999"/>
    </source>
</evidence>
<evidence type="ECO:0000259" key="2">
    <source>
        <dbReference type="Pfam" id="PF04606"/>
    </source>
</evidence>
<dbReference type="InterPro" id="IPR007684">
    <property type="entry name" value="Znf_Ogr/Delta"/>
</dbReference>
<feature type="region of interest" description="Disordered" evidence="1">
    <location>
        <begin position="30"/>
        <end position="51"/>
    </location>
</feature>
<dbReference type="Pfam" id="PF04606">
    <property type="entry name" value="Ogr_Delta"/>
    <property type="match status" value="1"/>
</dbReference>
<sequence>MVKKIYYACKNPECKHKFVMIRTFSHTTRESDLTRIQREEAEAANSTEAEE</sequence>
<evidence type="ECO:0000313" key="3">
    <source>
        <dbReference type="EMBL" id="RDF05326.1"/>
    </source>
</evidence>
<dbReference type="Proteomes" id="UP000253999">
    <property type="component" value="Unassembled WGS sequence"/>
</dbReference>
<protein>
    <recommendedName>
        <fullName evidence="2">Zinc finger Ogr/Delta-type domain-containing protein</fullName>
    </recommendedName>
</protein>
<feature type="domain" description="Zinc finger Ogr/Delta-type" evidence="2">
    <location>
        <begin position="2"/>
        <end position="27"/>
    </location>
</feature>
<proteinExistence type="predicted"/>
<feature type="compositionally biased region" description="Basic and acidic residues" evidence="1">
    <location>
        <begin position="30"/>
        <end position="41"/>
    </location>
</feature>
<gene>
    <name evidence="3" type="ORF">DPV98_02705</name>
</gene>
<reference evidence="3 4" key="1">
    <citation type="submission" date="2018-05" db="EMBL/GenBank/DDBJ databases">
        <title>Draft Genome Sequences for a Diverse set of 7 Haemophilus Species.</title>
        <authorList>
            <person name="Nichols M."/>
            <person name="Topaz N."/>
            <person name="Wang X."/>
            <person name="Wang X."/>
            <person name="Boxrud D."/>
        </authorList>
    </citation>
    <scope>NUCLEOTIDE SEQUENCE [LARGE SCALE GENOMIC DNA]</scope>
    <source>
        <strain evidence="3 4">C2010039593</strain>
    </source>
</reference>
<name>A0A369ZJT5_HAEPH</name>
<dbReference type="AlphaFoldDB" id="A0A369ZJT5"/>